<dbReference type="Gene3D" id="3.90.550.10">
    <property type="entry name" value="Spore Coat Polysaccharide Biosynthesis Protein SpsA, Chain A"/>
    <property type="match status" value="1"/>
</dbReference>
<protein>
    <recommendedName>
        <fullName evidence="1">Nucleotidyl transferase domain-containing protein</fullName>
    </recommendedName>
</protein>
<evidence type="ECO:0000313" key="2">
    <source>
        <dbReference type="EMBL" id="GAH98443.1"/>
    </source>
</evidence>
<comment type="caution">
    <text evidence="2">The sequence shown here is derived from an EMBL/GenBank/DDBJ whole genome shotgun (WGS) entry which is preliminary data.</text>
</comment>
<dbReference type="SUPFAM" id="SSF51161">
    <property type="entry name" value="Trimeric LpxA-like enzymes"/>
    <property type="match status" value="1"/>
</dbReference>
<name>X1LWD8_9ZZZZ</name>
<dbReference type="InterPro" id="IPR005835">
    <property type="entry name" value="NTP_transferase_dom"/>
</dbReference>
<dbReference type="AlphaFoldDB" id="X1LWD8"/>
<feature type="domain" description="Nucleotidyl transferase" evidence="1">
    <location>
        <begin position="2"/>
        <end position="232"/>
    </location>
</feature>
<dbReference type="InterPro" id="IPR011004">
    <property type="entry name" value="Trimer_LpxA-like_sf"/>
</dbReference>
<dbReference type="Pfam" id="PF00483">
    <property type="entry name" value="NTP_transferase"/>
    <property type="match status" value="1"/>
</dbReference>
<accession>X1LWD8</accession>
<reference evidence="2" key="1">
    <citation type="journal article" date="2014" name="Front. Microbiol.">
        <title>High frequency of phylogenetically diverse reductive dehalogenase-homologous genes in deep subseafloor sedimentary metagenomes.</title>
        <authorList>
            <person name="Kawai M."/>
            <person name="Futagami T."/>
            <person name="Toyoda A."/>
            <person name="Takaki Y."/>
            <person name="Nishi S."/>
            <person name="Hori S."/>
            <person name="Arai W."/>
            <person name="Tsubouchi T."/>
            <person name="Morono Y."/>
            <person name="Uchiyama I."/>
            <person name="Ito T."/>
            <person name="Fujiyama A."/>
            <person name="Inagaki F."/>
            <person name="Takami H."/>
        </authorList>
    </citation>
    <scope>NUCLEOTIDE SEQUENCE</scope>
    <source>
        <strain evidence="2">Expedition CK06-06</strain>
    </source>
</reference>
<dbReference type="InterPro" id="IPR029044">
    <property type="entry name" value="Nucleotide-diphossugar_trans"/>
</dbReference>
<sequence>MKVMILAAGLGTRLRPLTDLISKPMVPIVNKPVMEHIIELLEKHDLKEIIVNLHWYPEVIRDYFKDGSRFNVNIQYSYEDELLGTAGGVKKAKDFFENKTFLVISGDALTDIDLSNLIKYHKQKKSLCTMVLTNVDEPSAYGVVILNDEKRITGFQEKPPQGKEKSKLANSGIYVFEPEIFEYIPDNEFYDFGADVFPHLVKENIPIYGYTHFRYWNDVGNLIEYMKGNFDVLNDKVKVNIPGTEISKNIWIGENCKIHKDVIMSPPICIGSNCIVKKNAKLLGPLIIGNDTVIMERAILYKGIKWGSGYIGKDASLIGAVIGESTK</sequence>
<dbReference type="PANTHER" id="PTHR22572">
    <property type="entry name" value="SUGAR-1-PHOSPHATE GUANYL TRANSFERASE"/>
    <property type="match status" value="1"/>
</dbReference>
<dbReference type="EMBL" id="BARV01000440">
    <property type="protein sequence ID" value="GAH98443.1"/>
    <property type="molecule type" value="Genomic_DNA"/>
</dbReference>
<dbReference type="SUPFAM" id="SSF53448">
    <property type="entry name" value="Nucleotide-diphospho-sugar transferases"/>
    <property type="match status" value="1"/>
</dbReference>
<dbReference type="Gene3D" id="2.160.10.10">
    <property type="entry name" value="Hexapeptide repeat proteins"/>
    <property type="match status" value="1"/>
</dbReference>
<gene>
    <name evidence="2" type="ORF">S06H3_01693</name>
</gene>
<proteinExistence type="predicted"/>
<evidence type="ECO:0000259" key="1">
    <source>
        <dbReference type="Pfam" id="PF00483"/>
    </source>
</evidence>
<organism evidence="2">
    <name type="scientific">marine sediment metagenome</name>
    <dbReference type="NCBI Taxonomy" id="412755"/>
    <lineage>
        <taxon>unclassified sequences</taxon>
        <taxon>metagenomes</taxon>
        <taxon>ecological metagenomes</taxon>
    </lineage>
</organism>
<dbReference type="CDD" id="cd04181">
    <property type="entry name" value="NTP_transferase"/>
    <property type="match status" value="1"/>
</dbReference>
<dbReference type="InterPro" id="IPR050486">
    <property type="entry name" value="Mannose-1P_guanyltransferase"/>
</dbReference>